<keyword evidence="2" id="KW-1133">Transmembrane helix</keyword>
<gene>
    <name evidence="3" type="ORF">A2112_00265</name>
</gene>
<evidence type="ECO:0000256" key="1">
    <source>
        <dbReference type="SAM" id="MobiDB-lite"/>
    </source>
</evidence>
<organism evidence="3 4">
    <name type="scientific">Candidatus Woesebacteria bacterium GWA1_42_12</name>
    <dbReference type="NCBI Taxonomy" id="1802472"/>
    <lineage>
        <taxon>Bacteria</taxon>
        <taxon>Candidatus Woeseibacteriota</taxon>
    </lineage>
</organism>
<feature type="compositionally biased region" description="Polar residues" evidence="1">
    <location>
        <begin position="32"/>
        <end position="46"/>
    </location>
</feature>
<sequence>MSSKYRFLQIFIVLGVIGALVVGFYVSRMASNQSSGPSSDTSNNGDNLEATGENAEPGMFRTGFNLGGIPEYVFTPTNPMTLVSLSVVPGTKITEQVWGFRLKDKDYRFRNFTAVCIIDSGTVGENLANLEIDTEYRLLFAGVERPFSESSIVGELTPDCKTVWDLRGDPDDMTRLKNFFTDGKSEGFGINGENGIIDLTNVVVLFQTVKQ</sequence>
<accession>A0A1F7WQ48</accession>
<dbReference type="EMBL" id="MGFK01000018">
    <property type="protein sequence ID" value="OGM04185.1"/>
    <property type="molecule type" value="Genomic_DNA"/>
</dbReference>
<feature type="transmembrane region" description="Helical" evidence="2">
    <location>
        <begin position="7"/>
        <end position="26"/>
    </location>
</feature>
<dbReference type="AlphaFoldDB" id="A0A1F7WQ48"/>
<evidence type="ECO:0000256" key="2">
    <source>
        <dbReference type="SAM" id="Phobius"/>
    </source>
</evidence>
<feature type="region of interest" description="Disordered" evidence="1">
    <location>
        <begin position="32"/>
        <end position="56"/>
    </location>
</feature>
<evidence type="ECO:0000313" key="3">
    <source>
        <dbReference type="EMBL" id="OGM04185.1"/>
    </source>
</evidence>
<comment type="caution">
    <text evidence="3">The sequence shown here is derived from an EMBL/GenBank/DDBJ whole genome shotgun (WGS) entry which is preliminary data.</text>
</comment>
<protein>
    <submittedName>
        <fullName evidence="3">Uncharacterized protein</fullName>
    </submittedName>
</protein>
<dbReference type="Proteomes" id="UP000177091">
    <property type="component" value="Unassembled WGS sequence"/>
</dbReference>
<proteinExistence type="predicted"/>
<evidence type="ECO:0000313" key="4">
    <source>
        <dbReference type="Proteomes" id="UP000177091"/>
    </source>
</evidence>
<name>A0A1F7WQ48_9BACT</name>
<reference evidence="3 4" key="1">
    <citation type="journal article" date="2016" name="Nat. Commun.">
        <title>Thousands of microbial genomes shed light on interconnected biogeochemical processes in an aquifer system.</title>
        <authorList>
            <person name="Anantharaman K."/>
            <person name="Brown C.T."/>
            <person name="Hug L.A."/>
            <person name="Sharon I."/>
            <person name="Castelle C.J."/>
            <person name="Probst A.J."/>
            <person name="Thomas B.C."/>
            <person name="Singh A."/>
            <person name="Wilkins M.J."/>
            <person name="Karaoz U."/>
            <person name="Brodie E.L."/>
            <person name="Williams K.H."/>
            <person name="Hubbard S.S."/>
            <person name="Banfield J.F."/>
        </authorList>
    </citation>
    <scope>NUCLEOTIDE SEQUENCE [LARGE SCALE GENOMIC DNA]</scope>
</reference>
<keyword evidence="2" id="KW-0472">Membrane</keyword>
<keyword evidence="2" id="KW-0812">Transmembrane</keyword>